<dbReference type="InterPro" id="IPR006680">
    <property type="entry name" value="Amidohydro-rel"/>
</dbReference>
<keyword evidence="3 4" id="KW-0378">Hydrolase</keyword>
<dbReference type="GO" id="GO:0046872">
    <property type="term" value="F:metal ion binding"/>
    <property type="evidence" value="ECO:0007669"/>
    <property type="project" value="UniProtKB-KW"/>
</dbReference>
<dbReference type="PANTHER" id="PTHR11113:SF14">
    <property type="entry name" value="N-ACETYLGLUCOSAMINE-6-PHOSPHATE DEACETYLASE"/>
    <property type="match status" value="1"/>
</dbReference>
<dbReference type="InterPro" id="IPR032466">
    <property type="entry name" value="Metal_Hydrolase"/>
</dbReference>
<evidence type="ECO:0000313" key="8">
    <source>
        <dbReference type="EMBL" id="SEG34004.1"/>
    </source>
</evidence>
<evidence type="ECO:0000256" key="6">
    <source>
        <dbReference type="PIRSR" id="PIRSR038994-3"/>
    </source>
</evidence>
<dbReference type="RefSeq" id="WP_103872788.1">
    <property type="nucleotide sequence ID" value="NZ_FNUY01000004.1"/>
</dbReference>
<feature type="binding site" evidence="6">
    <location>
        <position position="83"/>
    </location>
    <ligand>
        <name>Zn(2+)</name>
        <dbReference type="ChEBI" id="CHEBI:29105"/>
    </ligand>
</feature>
<reference evidence="8 9" key="1">
    <citation type="submission" date="2016-10" db="EMBL/GenBank/DDBJ databases">
        <authorList>
            <person name="de Groot N.N."/>
        </authorList>
    </citation>
    <scope>NUCLEOTIDE SEQUENCE [LARGE SCALE GENOMIC DNA]</scope>
    <source>
        <strain evidence="8 9">DSM 26656</strain>
    </source>
</reference>
<dbReference type="GO" id="GO:0008448">
    <property type="term" value="F:N-acetylglucosamine-6-phosphate deacetylase activity"/>
    <property type="evidence" value="ECO:0007669"/>
    <property type="project" value="InterPro"/>
</dbReference>
<feature type="active site" description="Proton donor/acceptor" evidence="5">
    <location>
        <position position="230"/>
    </location>
</feature>
<name>A0A1H5ZD56_9HYPH</name>
<protein>
    <submittedName>
        <fullName evidence="8">N-acetylglucosamine 6-phosphate deacetylase</fullName>
    </submittedName>
</protein>
<sequence length="350" mass="36653">MLTAGLVDLQVNGFAGVDFNSGTVTAAEIDHAFEAMLATGVTTCLPTIITAHPHELETRLKVLDMAVAASRLGPLMCPGYHLEGPFLNPAAGYAGCHPPDAMIAADPALVDRLEQGLARPILMVTVAPEVAGVLPLIEALARTHRIVALGHTAADFDVIAAAAQAGATLSTHLGNGMPQQAHKLVNPIFAQLAEDRLWASFIADGIHVHPKALQSLLRAKGFSRAILVTDAVVGAAATPGRYSFAGMAVERGADGSVRLASSASLAGSALCLDQAVRNVIEWGLATPEEAVAMASSHPLAALEPALRARGIALAESQLEWSQDLFIRRARIGDVERRYAMPDVSRIQATI</sequence>
<evidence type="ECO:0000256" key="5">
    <source>
        <dbReference type="PIRSR" id="PIRSR038994-1"/>
    </source>
</evidence>
<dbReference type="EMBL" id="FNUY01000004">
    <property type="protein sequence ID" value="SEG34004.1"/>
    <property type="molecule type" value="Genomic_DNA"/>
</dbReference>
<dbReference type="AlphaFoldDB" id="A0A1H5ZD56"/>
<accession>A0A1H5ZD56</accession>
<dbReference type="GO" id="GO:0006046">
    <property type="term" value="P:N-acetylglucosamine catabolic process"/>
    <property type="evidence" value="ECO:0007669"/>
    <property type="project" value="TreeGrafter"/>
</dbReference>
<feature type="binding site" evidence="6">
    <location>
        <position position="172"/>
    </location>
    <ligand>
        <name>Zn(2+)</name>
        <dbReference type="ChEBI" id="CHEBI:29105"/>
    </ligand>
</feature>
<evidence type="ECO:0000256" key="1">
    <source>
        <dbReference type="ARBA" id="ARBA00010716"/>
    </source>
</evidence>
<dbReference type="Pfam" id="PF01979">
    <property type="entry name" value="Amidohydro_1"/>
    <property type="match status" value="1"/>
</dbReference>
<dbReference type="Proteomes" id="UP000236743">
    <property type="component" value="Unassembled WGS sequence"/>
</dbReference>
<evidence type="ECO:0000313" key="9">
    <source>
        <dbReference type="Proteomes" id="UP000236743"/>
    </source>
</evidence>
<feature type="binding site" evidence="6">
    <location>
        <position position="151"/>
    </location>
    <ligand>
        <name>Zn(2+)</name>
        <dbReference type="ChEBI" id="CHEBI:29105"/>
    </ligand>
</feature>
<evidence type="ECO:0000256" key="3">
    <source>
        <dbReference type="ARBA" id="ARBA00022801"/>
    </source>
</evidence>
<feature type="domain" description="Amidohydrolase-related" evidence="7">
    <location>
        <begin position="1"/>
        <end position="302"/>
    </location>
</feature>
<dbReference type="Gene3D" id="3.20.20.140">
    <property type="entry name" value="Metal-dependent hydrolases"/>
    <property type="match status" value="1"/>
</dbReference>
<dbReference type="OrthoDB" id="9776488at2"/>
<keyword evidence="9" id="KW-1185">Reference proteome</keyword>
<dbReference type="PANTHER" id="PTHR11113">
    <property type="entry name" value="N-ACETYLGLUCOSAMINE-6-PHOSPHATE DEACETYLASE"/>
    <property type="match status" value="1"/>
</dbReference>
<dbReference type="PIRSF" id="PIRSF038994">
    <property type="entry name" value="NagA"/>
    <property type="match status" value="1"/>
</dbReference>
<keyword evidence="4" id="KW-0119">Carbohydrate metabolism</keyword>
<comment type="cofactor">
    <cofactor evidence="6">
        <name>a divalent metal cation</name>
        <dbReference type="ChEBI" id="CHEBI:60240"/>
    </cofactor>
    <text evidence="6">Binds 1 divalent metal cation per subunit.</text>
</comment>
<evidence type="ECO:0000256" key="4">
    <source>
        <dbReference type="PIRNR" id="PIRNR038994"/>
    </source>
</evidence>
<keyword evidence="2 6" id="KW-0479">Metal-binding</keyword>
<dbReference type="SUPFAM" id="SSF51556">
    <property type="entry name" value="Metallo-dependent hydrolases"/>
    <property type="match status" value="1"/>
</dbReference>
<gene>
    <name evidence="8" type="ORF">SAMN04488115_104368</name>
</gene>
<comment type="similarity">
    <text evidence="1 4">Belongs to the metallo-dependent hydrolases superfamily. NagA family.</text>
</comment>
<dbReference type="InterPro" id="IPR003764">
    <property type="entry name" value="GlcNAc_6-P_deAcase"/>
</dbReference>
<proteinExistence type="inferred from homology"/>
<organism evidence="8 9">
    <name type="scientific">Bosea lathyri</name>
    <dbReference type="NCBI Taxonomy" id="1036778"/>
    <lineage>
        <taxon>Bacteria</taxon>
        <taxon>Pseudomonadati</taxon>
        <taxon>Pseudomonadota</taxon>
        <taxon>Alphaproteobacteria</taxon>
        <taxon>Hyphomicrobiales</taxon>
        <taxon>Boseaceae</taxon>
        <taxon>Bosea</taxon>
    </lineage>
</organism>
<evidence type="ECO:0000256" key="2">
    <source>
        <dbReference type="ARBA" id="ARBA00022723"/>
    </source>
</evidence>
<evidence type="ECO:0000259" key="7">
    <source>
        <dbReference type="Pfam" id="PF01979"/>
    </source>
</evidence>